<dbReference type="Pfam" id="PF00201">
    <property type="entry name" value="UDPGT"/>
    <property type="match status" value="1"/>
</dbReference>
<comment type="caution">
    <text evidence="3">The sequence shown here is derived from an EMBL/GenBank/DDBJ whole genome shotgun (WGS) entry which is preliminary data.</text>
</comment>
<evidence type="ECO:0000313" key="3">
    <source>
        <dbReference type="EMBL" id="KAK9683377.1"/>
    </source>
</evidence>
<dbReference type="SUPFAM" id="SSF53756">
    <property type="entry name" value="UDP-Glycosyltransferase/glycogen phosphorylase"/>
    <property type="match status" value="1"/>
</dbReference>
<dbReference type="GO" id="GO:0016135">
    <property type="term" value="P:saponin biosynthetic process"/>
    <property type="evidence" value="ECO:0007669"/>
    <property type="project" value="UniProtKB-ARBA"/>
</dbReference>
<dbReference type="FunFam" id="3.40.50.2000:FF:000040">
    <property type="entry name" value="UDP-glycosyltransferase 76C1"/>
    <property type="match status" value="1"/>
</dbReference>
<dbReference type="GO" id="GO:0016104">
    <property type="term" value="P:triterpenoid biosynthetic process"/>
    <property type="evidence" value="ECO:0007669"/>
    <property type="project" value="UniProtKB-ARBA"/>
</dbReference>
<dbReference type="Gene3D" id="3.40.50.2000">
    <property type="entry name" value="Glycogen Phosphorylase B"/>
    <property type="match status" value="2"/>
</dbReference>
<proteinExistence type="inferred from homology"/>
<dbReference type="FunFam" id="3.40.50.2000:FF:000120">
    <property type="entry name" value="UDP-glycosyltransferase 76C1"/>
    <property type="match status" value="1"/>
</dbReference>
<dbReference type="PANTHER" id="PTHR11926">
    <property type="entry name" value="GLUCOSYL/GLUCURONOSYL TRANSFERASES"/>
    <property type="match status" value="1"/>
</dbReference>
<reference evidence="3" key="1">
    <citation type="submission" date="2024-03" db="EMBL/GenBank/DDBJ databases">
        <title>WGS assembly of Saponaria officinalis var. Norfolk2.</title>
        <authorList>
            <person name="Jenkins J."/>
            <person name="Shu S."/>
            <person name="Grimwood J."/>
            <person name="Barry K."/>
            <person name="Goodstein D."/>
            <person name="Schmutz J."/>
            <person name="Leebens-Mack J."/>
            <person name="Osbourn A."/>
        </authorList>
    </citation>
    <scope>NUCLEOTIDE SEQUENCE [LARGE SCALE GENOMIC DNA]</scope>
    <source>
        <strain evidence="3">JIC</strain>
    </source>
</reference>
<dbReference type="GO" id="GO:0080044">
    <property type="term" value="F:quercetin 7-O-glucosyltransferase activity"/>
    <property type="evidence" value="ECO:0007669"/>
    <property type="project" value="TreeGrafter"/>
</dbReference>
<dbReference type="GO" id="GO:0080043">
    <property type="term" value="F:quercetin 3-O-glucosyltransferase activity"/>
    <property type="evidence" value="ECO:0007669"/>
    <property type="project" value="TreeGrafter"/>
</dbReference>
<gene>
    <name evidence="3" type="ORF">RND81_10G135900</name>
</gene>
<evidence type="ECO:0000313" key="4">
    <source>
        <dbReference type="Proteomes" id="UP001443914"/>
    </source>
</evidence>
<protein>
    <submittedName>
        <fullName evidence="3">Uncharacterized protein</fullName>
    </submittedName>
</protein>
<dbReference type="EMBL" id="JBDFQZ010000010">
    <property type="protein sequence ID" value="KAK9683377.1"/>
    <property type="molecule type" value="Genomic_DNA"/>
</dbReference>
<organism evidence="3 4">
    <name type="scientific">Saponaria officinalis</name>
    <name type="common">Common soapwort</name>
    <name type="synonym">Lychnis saponaria</name>
    <dbReference type="NCBI Taxonomy" id="3572"/>
    <lineage>
        <taxon>Eukaryota</taxon>
        <taxon>Viridiplantae</taxon>
        <taxon>Streptophyta</taxon>
        <taxon>Embryophyta</taxon>
        <taxon>Tracheophyta</taxon>
        <taxon>Spermatophyta</taxon>
        <taxon>Magnoliopsida</taxon>
        <taxon>eudicotyledons</taxon>
        <taxon>Gunneridae</taxon>
        <taxon>Pentapetalae</taxon>
        <taxon>Caryophyllales</taxon>
        <taxon>Caryophyllaceae</taxon>
        <taxon>Caryophylleae</taxon>
        <taxon>Saponaria</taxon>
    </lineage>
</organism>
<keyword evidence="2" id="KW-0808">Transferase</keyword>
<accession>A0AAW1I217</accession>
<sequence length="455" mass="51006">MEEPKQHQTNLKRRLILFPAPYQGHVTPMIHLATLLHSKGFLITIIQPLYNSLNPTNFPHFTFNFIDDGVPQNTTPAPNDYTSVLSLLNTNCLEPFKVCLSKIMNESCVDGNENVPVACLIVDPMWSFTGVVAERFGVPRMVLRTGSVSSFVVYESLQLLMEKGYFPLEEARSDEQLLEFPPFKVGDLPPEVQHELIDTLVKETKNSEGLICNTFEELEEYSIAKSREVLSMPIFPIGPIHKYSPTSAPSIWTQDQTAILWLNTQAPKSVLYVSFGSLAALGEDEFQEIAWGLANSQQPFLWVVRPGLSEGSEASDLLPEGYLDIVQGRGHIVKWAPQLDVLAHPAVGGFWTHCGWNSTLESICEGVPMLCLPCFADQDMNARQVMDGWKIGLKLKKGMKRDEIERAIRKLMVEQEGEEMRSRVTTLKEQASLCLMEGGSSYNSLDSLTNYLLSF</sequence>
<dbReference type="AlphaFoldDB" id="A0AAW1I217"/>
<evidence type="ECO:0000256" key="1">
    <source>
        <dbReference type="ARBA" id="ARBA00009995"/>
    </source>
</evidence>
<comment type="similarity">
    <text evidence="1">Belongs to the UDP-glycosyltransferase family.</text>
</comment>
<name>A0AAW1I217_SAPOF</name>
<dbReference type="Proteomes" id="UP001443914">
    <property type="component" value="Unassembled WGS sequence"/>
</dbReference>
<evidence type="ECO:0000256" key="2">
    <source>
        <dbReference type="ARBA" id="ARBA00022679"/>
    </source>
</evidence>
<dbReference type="PANTHER" id="PTHR11926:SF1464">
    <property type="entry name" value="UDP-GLYCOSYLTRANSFERASE 76B1-LIKE"/>
    <property type="match status" value="1"/>
</dbReference>
<dbReference type="CDD" id="cd03784">
    <property type="entry name" value="GT1_Gtf-like"/>
    <property type="match status" value="1"/>
</dbReference>
<dbReference type="InterPro" id="IPR002213">
    <property type="entry name" value="UDP_glucos_trans"/>
</dbReference>
<keyword evidence="4" id="KW-1185">Reference proteome</keyword>